<dbReference type="GO" id="GO:0008758">
    <property type="term" value="F:UDP-2,3-diacylglucosamine hydrolase activity"/>
    <property type="evidence" value="ECO:0007669"/>
    <property type="project" value="TreeGrafter"/>
</dbReference>
<dbReference type="SUPFAM" id="SSF56300">
    <property type="entry name" value="Metallo-dependent phosphatases"/>
    <property type="match status" value="1"/>
</dbReference>
<dbReference type="PANTHER" id="PTHR31302:SF31">
    <property type="entry name" value="PHOSPHODIESTERASE YAEI"/>
    <property type="match status" value="1"/>
</dbReference>
<accession>A0A1C3Z512</accession>
<keyword evidence="3" id="KW-0812">Transmembrane</keyword>
<dbReference type="GO" id="GO:0016020">
    <property type="term" value="C:membrane"/>
    <property type="evidence" value="ECO:0007669"/>
    <property type="project" value="GOC"/>
</dbReference>
<dbReference type="GO" id="GO:0009245">
    <property type="term" value="P:lipid A biosynthetic process"/>
    <property type="evidence" value="ECO:0007669"/>
    <property type="project" value="TreeGrafter"/>
</dbReference>
<dbReference type="PANTHER" id="PTHR31302">
    <property type="entry name" value="TRANSMEMBRANE PROTEIN WITH METALLOPHOSPHOESTERASE DOMAIN-RELATED"/>
    <property type="match status" value="1"/>
</dbReference>
<keyword evidence="1" id="KW-0479">Metal-binding</keyword>
<dbReference type="Gene3D" id="3.60.21.10">
    <property type="match status" value="1"/>
</dbReference>
<dbReference type="STRING" id="1335309.GA0116948_101242"/>
<keyword evidence="6" id="KW-1185">Reference proteome</keyword>
<dbReference type="RefSeq" id="WP_089708176.1">
    <property type="nucleotide sequence ID" value="NZ_FMAR01000001.1"/>
</dbReference>
<dbReference type="AlphaFoldDB" id="A0A1C3Z512"/>
<dbReference type="GO" id="GO:0046872">
    <property type="term" value="F:metal ion binding"/>
    <property type="evidence" value="ECO:0007669"/>
    <property type="project" value="UniProtKB-KW"/>
</dbReference>
<evidence type="ECO:0000313" key="6">
    <source>
        <dbReference type="Proteomes" id="UP000242818"/>
    </source>
</evidence>
<feature type="domain" description="Calcineurin-like phosphoesterase" evidence="4">
    <location>
        <begin position="170"/>
        <end position="358"/>
    </location>
</feature>
<dbReference type="Pfam" id="PF00149">
    <property type="entry name" value="Metallophos"/>
    <property type="match status" value="1"/>
</dbReference>
<dbReference type="InterPro" id="IPR004843">
    <property type="entry name" value="Calcineurin-like_PHP"/>
</dbReference>
<reference evidence="5 6" key="1">
    <citation type="submission" date="2016-08" db="EMBL/GenBank/DDBJ databases">
        <authorList>
            <person name="Seilhamer J.J."/>
        </authorList>
    </citation>
    <scope>NUCLEOTIDE SEQUENCE [LARGE SCALE GENOMIC DNA]</scope>
    <source>
        <strain evidence="5 6">A37T2</strain>
    </source>
</reference>
<proteinExistence type="predicted"/>
<evidence type="ECO:0000313" key="5">
    <source>
        <dbReference type="EMBL" id="SCB77415.1"/>
    </source>
</evidence>
<keyword evidence="3" id="KW-1133">Transmembrane helix</keyword>
<feature type="transmembrane region" description="Helical" evidence="3">
    <location>
        <begin position="41"/>
        <end position="59"/>
    </location>
</feature>
<dbReference type="Proteomes" id="UP000242818">
    <property type="component" value="Unassembled WGS sequence"/>
</dbReference>
<dbReference type="OrthoDB" id="9780884at2"/>
<feature type="transmembrane region" description="Helical" evidence="3">
    <location>
        <begin position="125"/>
        <end position="144"/>
    </location>
</feature>
<name>A0A1C3Z512_9BACT</name>
<protein>
    <recommendedName>
        <fullName evidence="4">Calcineurin-like phosphoesterase domain-containing protein</fullName>
    </recommendedName>
</protein>
<keyword evidence="2" id="KW-0378">Hydrolase</keyword>
<gene>
    <name evidence="5" type="ORF">GA0116948_101242</name>
</gene>
<evidence type="ECO:0000259" key="4">
    <source>
        <dbReference type="Pfam" id="PF00149"/>
    </source>
</evidence>
<dbReference type="CDD" id="cd07385">
    <property type="entry name" value="MPP_YkuE_C"/>
    <property type="match status" value="1"/>
</dbReference>
<keyword evidence="3" id="KW-0472">Membrane</keyword>
<evidence type="ECO:0000256" key="1">
    <source>
        <dbReference type="ARBA" id="ARBA00022723"/>
    </source>
</evidence>
<evidence type="ECO:0000256" key="2">
    <source>
        <dbReference type="ARBA" id="ARBA00022801"/>
    </source>
</evidence>
<dbReference type="EMBL" id="FMAR01000001">
    <property type="protein sequence ID" value="SCB77415.1"/>
    <property type="molecule type" value="Genomic_DNA"/>
</dbReference>
<sequence>MRGMSPWILIIMLLLDVYVFQAIKTLLRNASPGLRRVVNTMYWFFSLAGLLTWGLRNFLHLQEWPTAIRMVVTFLILGWVIAQLIAAIFLLVDDLRRGITWIVRRIRNSGRQAPVTGQGISRSKFLASVGVLLGGGLFGTLVYGMSNRYDYRIRTLKLSFPNLPPAFKGLRILQLSDIHSGSFTNKKAVQRGVDMVKDLHADLILFTGDIVNDRALEMDDYMDVFNQLKAPMGVYSTLGNHDYGDYYEWPDRDASGYSPLREQNLADVKALHGKLGWRLLMNEHVVLERQGQQIGLLGIENWSALGNFPKYGKMKEAYAGTEHLPFKILMSHDPTHWDAEVRPQYGDIDLTLAGHTHGFQFGVEIPGLRWSPAQYVYKEWAGLYEEGRQKIYVNRGFGFLGYPGRVGILPEITLIELV</sequence>
<evidence type="ECO:0000256" key="3">
    <source>
        <dbReference type="SAM" id="Phobius"/>
    </source>
</evidence>
<feature type="transmembrane region" description="Helical" evidence="3">
    <location>
        <begin position="71"/>
        <end position="92"/>
    </location>
</feature>
<organism evidence="5 6">
    <name type="scientific">Chitinophaga costaii</name>
    <dbReference type="NCBI Taxonomy" id="1335309"/>
    <lineage>
        <taxon>Bacteria</taxon>
        <taxon>Pseudomonadati</taxon>
        <taxon>Bacteroidota</taxon>
        <taxon>Chitinophagia</taxon>
        <taxon>Chitinophagales</taxon>
        <taxon>Chitinophagaceae</taxon>
        <taxon>Chitinophaga</taxon>
    </lineage>
</organism>
<dbReference type="InterPro" id="IPR051158">
    <property type="entry name" value="Metallophosphoesterase_sf"/>
</dbReference>
<dbReference type="InterPro" id="IPR029052">
    <property type="entry name" value="Metallo-depent_PP-like"/>
</dbReference>